<evidence type="ECO:0000313" key="4">
    <source>
        <dbReference type="EMBL" id="QUB38787.1"/>
    </source>
</evidence>
<proteinExistence type="predicted"/>
<dbReference type="Proteomes" id="UP001138780">
    <property type="component" value="Unassembled WGS sequence"/>
</dbReference>
<feature type="region of interest" description="Disordered" evidence="1">
    <location>
        <begin position="50"/>
        <end position="107"/>
    </location>
</feature>
<keyword evidence="5" id="KW-1185">Reference proteome</keyword>
<dbReference type="AlphaFoldDB" id="A0A9X0WPX4"/>
<feature type="transmembrane region" description="Helical" evidence="2">
    <location>
        <begin position="114"/>
        <end position="135"/>
    </location>
</feature>
<protein>
    <submittedName>
        <fullName evidence="3">Uncharacterized protein</fullName>
    </submittedName>
</protein>
<reference evidence="4 5" key="2">
    <citation type="submission" date="2021-03" db="EMBL/GenBank/DDBJ databases">
        <title>Human Oral Microbial Genomes.</title>
        <authorList>
            <person name="Johnston C.D."/>
            <person name="Chen T."/>
            <person name="Dewhirst F.E."/>
        </authorList>
    </citation>
    <scope>NUCLEOTIDE SEQUENCE [LARGE SCALE GENOMIC DNA]</scope>
    <source>
        <strain evidence="4 5">CCUG 66490</strain>
    </source>
</reference>
<gene>
    <name evidence="3" type="ORF">BTU61_06370</name>
    <name evidence="4" type="ORF">J4854_09650</name>
</gene>
<dbReference type="EMBL" id="MRXX01000007">
    <property type="protein sequence ID" value="MBK4779828.1"/>
    <property type="molecule type" value="Genomic_DNA"/>
</dbReference>
<organism evidence="3 6">
    <name type="scientific">Streptococcus lactarius</name>
    <dbReference type="NCBI Taxonomy" id="684066"/>
    <lineage>
        <taxon>Bacteria</taxon>
        <taxon>Bacillati</taxon>
        <taxon>Bacillota</taxon>
        <taxon>Bacilli</taxon>
        <taxon>Lactobacillales</taxon>
        <taxon>Streptococcaceae</taxon>
        <taxon>Streptococcus</taxon>
    </lineage>
</organism>
<dbReference type="Proteomes" id="UP000676511">
    <property type="component" value="Chromosome"/>
</dbReference>
<evidence type="ECO:0000256" key="1">
    <source>
        <dbReference type="SAM" id="MobiDB-lite"/>
    </source>
</evidence>
<name>A0A9X0WPX4_9STRE</name>
<evidence type="ECO:0000313" key="6">
    <source>
        <dbReference type="Proteomes" id="UP001138780"/>
    </source>
</evidence>
<reference evidence="3" key="1">
    <citation type="submission" date="2016-12" db="EMBL/GenBank/DDBJ databases">
        <title>Draft genome of Streptococcus lactarius CCUG 66490T type strain.</title>
        <authorList>
            <person name="Salva-Serra F."/>
            <person name="Engstrom-Jakobsson H."/>
            <person name="Thorell K."/>
            <person name="Gomila M."/>
            <person name="Gonzales-Siles L."/>
            <person name="Busquets A."/>
            <person name="Jaen-Luchoro D."/>
            <person name="Karlsson R."/>
            <person name="Kristiansson E."/>
            <person name="Moore E."/>
        </authorList>
    </citation>
    <scope>NUCLEOTIDE SEQUENCE</scope>
    <source>
        <strain evidence="3">CCUG 66490</strain>
    </source>
</reference>
<feature type="region of interest" description="Disordered" evidence="1">
    <location>
        <begin position="1"/>
        <end position="20"/>
    </location>
</feature>
<dbReference type="EMBL" id="CP072329">
    <property type="protein sequence ID" value="QUB38787.1"/>
    <property type="molecule type" value="Genomic_DNA"/>
</dbReference>
<keyword evidence="2" id="KW-1133">Transmembrane helix</keyword>
<feature type="compositionally biased region" description="Polar residues" evidence="1">
    <location>
        <begin position="140"/>
        <end position="150"/>
    </location>
</feature>
<keyword evidence="2" id="KW-0472">Membrane</keyword>
<sequence length="341" mass="37156">MTTEDKQPFEGEQVQPIQEPAHVVAPEEEAENLVEAPNVEVDTVVEATREPVTPASLEGKTAFEANPGVTPSHQPNTSPVVPPTVPPTQDPTMQVPQAPVSPVRQGMNPADKKAIQVALGIVVGLLIGGVSGYLIGHAKPSNTQPSSHQEASFDREEDSSDGVDLSQLVTGDNSKAKFEWEPEDLGNLQFSTDSDQGETPEDTVKSYGKANYIQFENGELELRWGDVYDDKTAVQATYSKKGDRFELIKIDFGGYGLKEGIEDKLIDDLKEGDSATGKGGSSYKELLKDNADNMEMSIKSSDYSDTVELTMSFKKKNGDYVDLTFIRQSDGDFLLSRKVSY</sequence>
<feature type="region of interest" description="Disordered" evidence="1">
    <location>
        <begin position="182"/>
        <end position="202"/>
    </location>
</feature>
<accession>A0A9X0WPX4</accession>
<dbReference type="RefSeq" id="WP_200772825.1">
    <property type="nucleotide sequence ID" value="NZ_CP072329.1"/>
</dbReference>
<evidence type="ECO:0000313" key="5">
    <source>
        <dbReference type="Proteomes" id="UP000676511"/>
    </source>
</evidence>
<feature type="region of interest" description="Disordered" evidence="1">
    <location>
        <begin position="140"/>
        <end position="167"/>
    </location>
</feature>
<feature type="compositionally biased region" description="Pro residues" evidence="1">
    <location>
        <begin position="80"/>
        <end position="89"/>
    </location>
</feature>
<evidence type="ECO:0000313" key="3">
    <source>
        <dbReference type="EMBL" id="MBK4779828.1"/>
    </source>
</evidence>
<evidence type="ECO:0000256" key="2">
    <source>
        <dbReference type="SAM" id="Phobius"/>
    </source>
</evidence>
<keyword evidence="2" id="KW-0812">Transmembrane</keyword>